<name>A0A183JAQ8_9BILA</name>
<dbReference type="WBParaSite" id="SBAD_0001337001-mRNA-1">
    <property type="protein sequence ID" value="SBAD_0001337001-mRNA-1"/>
    <property type="gene ID" value="SBAD_0001337001"/>
</dbReference>
<dbReference type="EMBL" id="UZAM01019560">
    <property type="protein sequence ID" value="VDP53032.1"/>
    <property type="molecule type" value="Genomic_DNA"/>
</dbReference>
<sequence length="32" mass="4091">MYIIKRNARVKVRRKISKVIIRFLRFYFQLSF</sequence>
<organism evidence="3">
    <name type="scientific">Soboliphyme baturini</name>
    <dbReference type="NCBI Taxonomy" id="241478"/>
    <lineage>
        <taxon>Eukaryota</taxon>
        <taxon>Metazoa</taxon>
        <taxon>Ecdysozoa</taxon>
        <taxon>Nematoda</taxon>
        <taxon>Enoplea</taxon>
        <taxon>Dorylaimia</taxon>
        <taxon>Dioctophymatida</taxon>
        <taxon>Dioctophymatoidea</taxon>
        <taxon>Soboliphymatidae</taxon>
        <taxon>Soboliphyme</taxon>
    </lineage>
</organism>
<accession>A0A183JAQ8</accession>
<evidence type="ECO:0000313" key="1">
    <source>
        <dbReference type="EMBL" id="VDP53032.1"/>
    </source>
</evidence>
<proteinExistence type="predicted"/>
<evidence type="ECO:0000313" key="3">
    <source>
        <dbReference type="WBParaSite" id="SBAD_0001337001-mRNA-1"/>
    </source>
</evidence>
<evidence type="ECO:0000313" key="2">
    <source>
        <dbReference type="Proteomes" id="UP000270296"/>
    </source>
</evidence>
<gene>
    <name evidence="1" type="ORF">SBAD_LOCUS12956</name>
</gene>
<protein>
    <submittedName>
        <fullName evidence="1 3">Uncharacterized protein</fullName>
    </submittedName>
</protein>
<dbReference type="AlphaFoldDB" id="A0A183JAQ8"/>
<dbReference type="Proteomes" id="UP000270296">
    <property type="component" value="Unassembled WGS sequence"/>
</dbReference>
<reference evidence="3" key="1">
    <citation type="submission" date="2016-06" db="UniProtKB">
        <authorList>
            <consortium name="WormBaseParasite"/>
        </authorList>
    </citation>
    <scope>IDENTIFICATION</scope>
</reference>
<reference evidence="1 2" key="2">
    <citation type="submission" date="2018-11" db="EMBL/GenBank/DDBJ databases">
        <authorList>
            <consortium name="Pathogen Informatics"/>
        </authorList>
    </citation>
    <scope>NUCLEOTIDE SEQUENCE [LARGE SCALE GENOMIC DNA]</scope>
</reference>
<keyword evidence="2" id="KW-1185">Reference proteome</keyword>